<feature type="transmembrane region" description="Helical" evidence="9">
    <location>
        <begin position="21"/>
        <end position="38"/>
    </location>
</feature>
<keyword evidence="7 9" id="KW-0472">Membrane</keyword>
<sequence length="190" mass="21594">MAVGGSARGQMRPHSSKSPPFLLVGLFVVIAILAFNYWNASTKYAFSRKQVIRLSDKYQELNLKKQGIEKRNLDLADELNERKTEVMKCIAKNSADTTNCENRIRREKDEVLTQLSAVKLDNDNMRQKEIENQESLKQCQTHLDNAKEATERAKSEMEMQCQEKLTKAAQNQSEGARSLWLPRTGAFAGL</sequence>
<evidence type="ECO:0000256" key="4">
    <source>
        <dbReference type="ARBA" id="ARBA00022968"/>
    </source>
</evidence>
<evidence type="ECO:0000256" key="1">
    <source>
        <dbReference type="ARBA" id="ARBA00004606"/>
    </source>
</evidence>
<reference evidence="10" key="1">
    <citation type="journal article" date="2023" name="Mol. Biol. Evol.">
        <title>Third-Generation Sequencing Reveals the Adaptive Role of the Epigenome in Three Deep-Sea Polychaetes.</title>
        <authorList>
            <person name="Perez M."/>
            <person name="Aroh O."/>
            <person name="Sun Y."/>
            <person name="Lan Y."/>
            <person name="Juniper S.K."/>
            <person name="Young C.R."/>
            <person name="Angers B."/>
            <person name="Qian P.Y."/>
        </authorList>
    </citation>
    <scope>NUCLEOTIDE SEQUENCE</scope>
    <source>
        <strain evidence="10">R07B-5</strain>
    </source>
</reference>
<dbReference type="Proteomes" id="UP001209878">
    <property type="component" value="Unassembled WGS sequence"/>
</dbReference>
<comment type="subcellular location">
    <subcellularLocation>
        <location evidence="1">Membrane</location>
        <topology evidence="1">Single-pass type II membrane protein</topology>
    </subcellularLocation>
</comment>
<evidence type="ECO:0000313" key="10">
    <source>
        <dbReference type="EMBL" id="KAK2183481.1"/>
    </source>
</evidence>
<keyword evidence="5 9" id="KW-1133">Transmembrane helix</keyword>
<keyword evidence="3 9" id="KW-0812">Transmembrane</keyword>
<evidence type="ECO:0000256" key="5">
    <source>
        <dbReference type="ARBA" id="ARBA00022989"/>
    </source>
</evidence>
<name>A0AAD9L5H2_RIDPI</name>
<comment type="similarity">
    <text evidence="2">Belongs to the GOLM family.</text>
</comment>
<evidence type="ECO:0000256" key="3">
    <source>
        <dbReference type="ARBA" id="ARBA00022692"/>
    </source>
</evidence>
<proteinExistence type="inferred from homology"/>
<dbReference type="GO" id="GO:0016020">
    <property type="term" value="C:membrane"/>
    <property type="evidence" value="ECO:0007669"/>
    <property type="project" value="UniProtKB-SubCell"/>
</dbReference>
<protein>
    <submittedName>
        <fullName evidence="10">Uncharacterized protein</fullName>
    </submittedName>
</protein>
<organism evidence="10 11">
    <name type="scientific">Ridgeia piscesae</name>
    <name type="common">Tubeworm</name>
    <dbReference type="NCBI Taxonomy" id="27915"/>
    <lineage>
        <taxon>Eukaryota</taxon>
        <taxon>Metazoa</taxon>
        <taxon>Spiralia</taxon>
        <taxon>Lophotrochozoa</taxon>
        <taxon>Annelida</taxon>
        <taxon>Polychaeta</taxon>
        <taxon>Sedentaria</taxon>
        <taxon>Canalipalpata</taxon>
        <taxon>Sabellida</taxon>
        <taxon>Siboglinidae</taxon>
        <taxon>Ridgeia</taxon>
    </lineage>
</organism>
<dbReference type="AlphaFoldDB" id="A0AAD9L5H2"/>
<feature type="coiled-coil region" evidence="8">
    <location>
        <begin position="136"/>
        <end position="163"/>
    </location>
</feature>
<evidence type="ECO:0000256" key="8">
    <source>
        <dbReference type="SAM" id="Coils"/>
    </source>
</evidence>
<evidence type="ECO:0000313" key="11">
    <source>
        <dbReference type="Proteomes" id="UP001209878"/>
    </source>
</evidence>
<comment type="caution">
    <text evidence="10">The sequence shown here is derived from an EMBL/GenBank/DDBJ whole genome shotgun (WGS) entry which is preliminary data.</text>
</comment>
<accession>A0AAD9L5H2</accession>
<evidence type="ECO:0000256" key="6">
    <source>
        <dbReference type="ARBA" id="ARBA00023054"/>
    </source>
</evidence>
<keyword evidence="11" id="KW-1185">Reference proteome</keyword>
<feature type="coiled-coil region" evidence="8">
    <location>
        <begin position="51"/>
        <end position="78"/>
    </location>
</feature>
<dbReference type="EMBL" id="JAODUO010000310">
    <property type="protein sequence ID" value="KAK2183481.1"/>
    <property type="molecule type" value="Genomic_DNA"/>
</dbReference>
<evidence type="ECO:0000256" key="9">
    <source>
        <dbReference type="SAM" id="Phobius"/>
    </source>
</evidence>
<evidence type="ECO:0000256" key="7">
    <source>
        <dbReference type="ARBA" id="ARBA00023136"/>
    </source>
</evidence>
<dbReference type="InterPro" id="IPR026139">
    <property type="entry name" value="GOLM1/CASC4"/>
</dbReference>
<evidence type="ECO:0000256" key="2">
    <source>
        <dbReference type="ARBA" id="ARBA00007474"/>
    </source>
</evidence>
<dbReference type="PRINTS" id="PR02084">
    <property type="entry name" value="GOLM1CASC4"/>
</dbReference>
<keyword evidence="6 8" id="KW-0175">Coiled coil</keyword>
<gene>
    <name evidence="10" type="ORF">NP493_310g00013</name>
</gene>
<keyword evidence="4" id="KW-0735">Signal-anchor</keyword>